<evidence type="ECO:0000259" key="1">
    <source>
        <dbReference type="PROSITE" id="PS50075"/>
    </source>
</evidence>
<dbReference type="SUPFAM" id="SSF47336">
    <property type="entry name" value="ACP-like"/>
    <property type="match status" value="1"/>
</dbReference>
<dbReference type="Proteomes" id="UP001499930">
    <property type="component" value="Unassembled WGS sequence"/>
</dbReference>
<dbReference type="InterPro" id="IPR009081">
    <property type="entry name" value="PP-bd_ACP"/>
</dbReference>
<dbReference type="Pfam" id="PF00550">
    <property type="entry name" value="PP-binding"/>
    <property type="match status" value="1"/>
</dbReference>
<dbReference type="Gene3D" id="1.10.1200.10">
    <property type="entry name" value="ACP-like"/>
    <property type="match status" value="1"/>
</dbReference>
<protein>
    <recommendedName>
        <fullName evidence="1">Carrier domain-containing protein</fullName>
    </recommendedName>
</protein>
<proteinExistence type="predicted"/>
<organism evidence="2 3">
    <name type="scientific">Streptosporangium longisporum</name>
    <dbReference type="NCBI Taxonomy" id="46187"/>
    <lineage>
        <taxon>Bacteria</taxon>
        <taxon>Bacillati</taxon>
        <taxon>Actinomycetota</taxon>
        <taxon>Actinomycetes</taxon>
        <taxon>Streptosporangiales</taxon>
        <taxon>Streptosporangiaceae</taxon>
        <taxon>Streptosporangium</taxon>
    </lineage>
</organism>
<evidence type="ECO:0000313" key="3">
    <source>
        <dbReference type="Proteomes" id="UP001499930"/>
    </source>
</evidence>
<dbReference type="InterPro" id="IPR036736">
    <property type="entry name" value="ACP-like_sf"/>
</dbReference>
<keyword evidence="3" id="KW-1185">Reference proteome</keyword>
<feature type="domain" description="Carrier" evidence="1">
    <location>
        <begin position="2"/>
        <end position="82"/>
    </location>
</feature>
<sequence>MVSEEEIARFVAEHFLDDDDEDVDAEEDLLARGAMDSLGVLHVAAWLEKRYAITLPDDELTIRNLHSVRTIRETAERAAARAGEP</sequence>
<evidence type="ECO:0000313" key="2">
    <source>
        <dbReference type="EMBL" id="GAA3003619.1"/>
    </source>
</evidence>
<gene>
    <name evidence="2" type="ORF">GCM10017559_26350</name>
</gene>
<dbReference type="PROSITE" id="PS50075">
    <property type="entry name" value="CARRIER"/>
    <property type="match status" value="1"/>
</dbReference>
<comment type="caution">
    <text evidence="2">The sequence shown here is derived from an EMBL/GenBank/DDBJ whole genome shotgun (WGS) entry which is preliminary data.</text>
</comment>
<accession>A0ABP6KGX7</accession>
<name>A0ABP6KGX7_9ACTN</name>
<reference evidence="3" key="1">
    <citation type="journal article" date="2019" name="Int. J. Syst. Evol. Microbiol.">
        <title>The Global Catalogue of Microorganisms (GCM) 10K type strain sequencing project: providing services to taxonomists for standard genome sequencing and annotation.</title>
        <authorList>
            <consortium name="The Broad Institute Genomics Platform"/>
            <consortium name="The Broad Institute Genome Sequencing Center for Infectious Disease"/>
            <person name="Wu L."/>
            <person name="Ma J."/>
        </authorList>
    </citation>
    <scope>NUCLEOTIDE SEQUENCE [LARGE SCALE GENOMIC DNA]</scope>
    <source>
        <strain evidence="3">JCM 3106</strain>
    </source>
</reference>
<dbReference type="EMBL" id="BAAAWD010000006">
    <property type="protein sequence ID" value="GAA3003619.1"/>
    <property type="molecule type" value="Genomic_DNA"/>
</dbReference>